<evidence type="ECO:0000313" key="3">
    <source>
        <dbReference type="EMBL" id="QIQ06945.1"/>
    </source>
</evidence>
<keyword evidence="2" id="KW-0732">Signal</keyword>
<dbReference type="AlphaFoldDB" id="A0A6G9H8R5"/>
<keyword evidence="1" id="KW-0812">Transmembrane</keyword>
<proteinExistence type="predicted"/>
<evidence type="ECO:0000256" key="1">
    <source>
        <dbReference type="SAM" id="Phobius"/>
    </source>
</evidence>
<feature type="signal peptide" evidence="2">
    <location>
        <begin position="1"/>
        <end position="15"/>
    </location>
</feature>
<accession>A0A6G9H8R5</accession>
<protein>
    <recommendedName>
        <fullName evidence="5">Integral membrane protein</fullName>
    </recommendedName>
</protein>
<evidence type="ECO:0008006" key="5">
    <source>
        <dbReference type="Google" id="ProtNLM"/>
    </source>
</evidence>
<feature type="chain" id="PRO_5026263211" description="Integral membrane protein" evidence="2">
    <location>
        <begin position="16"/>
        <end position="286"/>
    </location>
</feature>
<keyword evidence="4" id="KW-1185">Reference proteome</keyword>
<gene>
    <name evidence="3" type="ORF">HA039_16555</name>
</gene>
<organism evidence="3 4">
    <name type="scientific">Streptomyces liangshanensis</name>
    <dbReference type="NCBI Taxonomy" id="2717324"/>
    <lineage>
        <taxon>Bacteria</taxon>
        <taxon>Bacillati</taxon>
        <taxon>Actinomycetota</taxon>
        <taxon>Actinomycetes</taxon>
        <taxon>Kitasatosporales</taxon>
        <taxon>Streptomycetaceae</taxon>
        <taxon>Streptomyces</taxon>
    </lineage>
</organism>
<dbReference type="KEGG" id="slia:HA039_16555"/>
<dbReference type="Proteomes" id="UP000501179">
    <property type="component" value="Chromosome"/>
</dbReference>
<feature type="transmembrane region" description="Helical" evidence="1">
    <location>
        <begin position="251"/>
        <end position="270"/>
    </location>
</feature>
<reference evidence="3 4" key="1">
    <citation type="submission" date="2020-03" db="EMBL/GenBank/DDBJ databases">
        <title>A novel species.</title>
        <authorList>
            <person name="Gao J."/>
        </authorList>
    </citation>
    <scope>NUCLEOTIDE SEQUENCE [LARGE SCALE GENOMIC DNA]</scope>
    <source>
        <strain evidence="3 4">QMT-12</strain>
    </source>
</reference>
<keyword evidence="1" id="KW-0472">Membrane</keyword>
<evidence type="ECO:0000256" key="2">
    <source>
        <dbReference type="SAM" id="SignalP"/>
    </source>
</evidence>
<feature type="transmembrane region" description="Helical" evidence="1">
    <location>
        <begin position="165"/>
        <end position="186"/>
    </location>
</feature>
<feature type="transmembrane region" description="Helical" evidence="1">
    <location>
        <begin position="198"/>
        <end position="220"/>
    </location>
</feature>
<evidence type="ECO:0000313" key="4">
    <source>
        <dbReference type="Proteomes" id="UP000501179"/>
    </source>
</evidence>
<name>A0A6G9H8R5_9ACTN</name>
<dbReference type="EMBL" id="CP050177">
    <property type="protein sequence ID" value="QIQ06945.1"/>
    <property type="molecule type" value="Genomic_DNA"/>
</dbReference>
<keyword evidence="1" id="KW-1133">Transmembrane helix</keyword>
<sequence length="286" mass="30196">MVVLLTLLVPLSALAAWSELEIGDRDRFVATMAPLASDPPVQDAVADRITEQAMRQLDVGPLEGEVRDLLHDAVRSFTTTASFRAAWRTASVAAQSAANQVLTEDTDKAVTLDLAPVTDQVKRQLRDDGVPFADRIPVRHTEITVLKADGLGGRRDVAQGLRTAGIWPAVGTVVVAGLAVAGAAFRRREGRGRRARRGLVVTGTGFAAGGLLLFLAVGAARGFTLDGLPDDGDRAAAAAVYDALTSSLRTTSWAVLAAGLALAAVCWLLGRLRRGRPVPRSTGRFT</sequence>